<sequence length="499" mass="52132">MSLEVLLGIVAAVLLVGVLAVRVSVRLGLPSLLLYLGIGILLGEAVLGVHFSDAALTENLGLAALVLILIEGGITTRWQAVRPSLGIGIGLSTIAVVVSILVAGTALHFLLGLDWRIAFLWGAILSSTDAAAVFSVLRGVGVSPRLAGALELESGMNDAPVVLAVLLLASTDPLTWVTPILVLYELLAGAAIGFALGVAGAWALRRAALPSTGLYPLAAMGVAVLAFAGGQLAHASGLLATYVCALVLGNAKLPHRGGVLSFAEGTGWLAQIGLFVLLGLYASPARLLDAVVPALISAGVLLVLARPLSVMAAALPFRVPWREQAFLSWAGLRGAVPIVLALIALVEGAPGAQHLVDVVFVLVVILTLLQGTTLPWVARRLRVVRSVEAREVEVDAAPLDELGADLLQVRVPEGSRLRGVYLRELRLPAGATVSLVVRDEKAFTPHGQTRIRENDQLLVVATAEVRDRTEERLRAVDRGGALVRWREADPGRETPGAPA</sequence>
<dbReference type="InterPro" id="IPR006037">
    <property type="entry name" value="RCK_C"/>
</dbReference>
<keyword evidence="4" id="KW-1003">Cell membrane</keyword>
<dbReference type="Proteomes" id="UP000198967">
    <property type="component" value="Unassembled WGS sequence"/>
</dbReference>
<feature type="transmembrane region" description="Helical" evidence="9">
    <location>
        <begin position="181"/>
        <end position="204"/>
    </location>
</feature>
<dbReference type="RefSeq" id="WP_093075603.1">
    <property type="nucleotide sequence ID" value="NZ_FNBE01000001.1"/>
</dbReference>
<evidence type="ECO:0000256" key="2">
    <source>
        <dbReference type="ARBA" id="ARBA00022448"/>
    </source>
</evidence>
<dbReference type="OrthoDB" id="9810759at2"/>
<evidence type="ECO:0000313" key="11">
    <source>
        <dbReference type="EMBL" id="SDE63414.1"/>
    </source>
</evidence>
<protein>
    <submittedName>
        <fullName evidence="11">Potassium/proton antiporter, CPA1 family</fullName>
    </submittedName>
</protein>
<dbReference type="PROSITE" id="PS51202">
    <property type="entry name" value="RCK_C"/>
    <property type="match status" value="1"/>
</dbReference>
<keyword evidence="12" id="KW-1185">Reference proteome</keyword>
<dbReference type="NCBIfam" id="NF003715">
    <property type="entry name" value="PRK05326.1-2"/>
    <property type="match status" value="1"/>
</dbReference>
<dbReference type="GO" id="GO:0006813">
    <property type="term" value="P:potassium ion transport"/>
    <property type="evidence" value="ECO:0007669"/>
    <property type="project" value="InterPro"/>
</dbReference>
<dbReference type="Pfam" id="PF00999">
    <property type="entry name" value="Na_H_Exchanger"/>
    <property type="match status" value="1"/>
</dbReference>
<evidence type="ECO:0000256" key="9">
    <source>
        <dbReference type="SAM" id="Phobius"/>
    </source>
</evidence>
<keyword evidence="8 9" id="KW-0472">Membrane</keyword>
<evidence type="ECO:0000256" key="5">
    <source>
        <dbReference type="ARBA" id="ARBA00022692"/>
    </source>
</evidence>
<dbReference type="EMBL" id="FNBE01000001">
    <property type="protein sequence ID" value="SDE63414.1"/>
    <property type="molecule type" value="Genomic_DNA"/>
</dbReference>
<feature type="transmembrane region" description="Helical" evidence="9">
    <location>
        <begin position="265"/>
        <end position="284"/>
    </location>
</feature>
<dbReference type="InterPro" id="IPR038770">
    <property type="entry name" value="Na+/solute_symporter_sf"/>
</dbReference>
<accession>A0A1G7EIC0</accession>
<feature type="transmembrane region" description="Helical" evidence="9">
    <location>
        <begin position="117"/>
        <end position="137"/>
    </location>
</feature>
<feature type="transmembrane region" description="Helical" evidence="9">
    <location>
        <begin position="290"/>
        <end position="314"/>
    </location>
</feature>
<gene>
    <name evidence="11" type="ORF">SAMN05216377_101387</name>
</gene>
<evidence type="ECO:0000256" key="1">
    <source>
        <dbReference type="ARBA" id="ARBA00004651"/>
    </source>
</evidence>
<keyword evidence="5 9" id="KW-0812">Transmembrane</keyword>
<feature type="transmembrane region" description="Helical" evidence="9">
    <location>
        <begin position="6"/>
        <end position="25"/>
    </location>
</feature>
<keyword evidence="2" id="KW-0813">Transport</keyword>
<feature type="transmembrane region" description="Helical" evidence="9">
    <location>
        <begin position="326"/>
        <end position="346"/>
    </location>
</feature>
<feature type="transmembrane region" description="Helical" evidence="9">
    <location>
        <begin position="32"/>
        <end position="50"/>
    </location>
</feature>
<reference evidence="11 12" key="1">
    <citation type="submission" date="2016-10" db="EMBL/GenBank/DDBJ databases">
        <authorList>
            <person name="de Groot N.N."/>
        </authorList>
    </citation>
    <scope>NUCLEOTIDE SEQUENCE [LARGE SCALE GENOMIC DNA]</scope>
    <source>
        <strain evidence="11 12">CGMCC 4.3143</strain>
    </source>
</reference>
<dbReference type="Gene3D" id="1.20.1530.20">
    <property type="match status" value="1"/>
</dbReference>
<dbReference type="InterPro" id="IPR036721">
    <property type="entry name" value="RCK_C_sf"/>
</dbReference>
<evidence type="ECO:0000256" key="3">
    <source>
        <dbReference type="ARBA" id="ARBA00022449"/>
    </source>
</evidence>
<feature type="transmembrane region" description="Helical" evidence="9">
    <location>
        <begin position="86"/>
        <end position="111"/>
    </location>
</feature>
<feature type="transmembrane region" description="Helical" evidence="9">
    <location>
        <begin position="213"/>
        <end position="229"/>
    </location>
</feature>
<keyword evidence="6 9" id="KW-1133">Transmembrane helix</keyword>
<keyword evidence="3" id="KW-0050">Antiport</keyword>
<evidence type="ECO:0000313" key="12">
    <source>
        <dbReference type="Proteomes" id="UP000198967"/>
    </source>
</evidence>
<evidence type="ECO:0000259" key="10">
    <source>
        <dbReference type="PROSITE" id="PS51202"/>
    </source>
</evidence>
<dbReference type="GO" id="GO:0005886">
    <property type="term" value="C:plasma membrane"/>
    <property type="evidence" value="ECO:0007669"/>
    <property type="project" value="UniProtKB-SubCell"/>
</dbReference>
<keyword evidence="7" id="KW-0406">Ion transport</keyword>
<dbReference type="GO" id="GO:0015297">
    <property type="term" value="F:antiporter activity"/>
    <property type="evidence" value="ECO:0007669"/>
    <property type="project" value="UniProtKB-KW"/>
</dbReference>
<organism evidence="11 12">
    <name type="scientific">Pseudonocardia oroxyli</name>
    <dbReference type="NCBI Taxonomy" id="366584"/>
    <lineage>
        <taxon>Bacteria</taxon>
        <taxon>Bacillati</taxon>
        <taxon>Actinomycetota</taxon>
        <taxon>Actinomycetes</taxon>
        <taxon>Pseudonocardiales</taxon>
        <taxon>Pseudonocardiaceae</taxon>
        <taxon>Pseudonocardia</taxon>
    </lineage>
</organism>
<dbReference type="STRING" id="366584.SAMN05216377_101387"/>
<feature type="domain" description="RCK C-terminal" evidence="10">
    <location>
        <begin position="394"/>
        <end position="475"/>
    </location>
</feature>
<dbReference type="Gene3D" id="3.30.70.1450">
    <property type="entry name" value="Regulator of K+ conductance, C-terminal domain"/>
    <property type="match status" value="1"/>
</dbReference>
<dbReference type="InterPro" id="IPR006153">
    <property type="entry name" value="Cation/H_exchanger_TM"/>
</dbReference>
<evidence type="ECO:0000256" key="8">
    <source>
        <dbReference type="ARBA" id="ARBA00023136"/>
    </source>
</evidence>
<proteinExistence type="predicted"/>
<dbReference type="PANTHER" id="PTHR32507">
    <property type="entry name" value="NA(+)/H(+) ANTIPORTER 1"/>
    <property type="match status" value="1"/>
</dbReference>
<feature type="transmembrane region" description="Helical" evidence="9">
    <location>
        <begin position="358"/>
        <end position="378"/>
    </location>
</feature>
<evidence type="ECO:0000256" key="6">
    <source>
        <dbReference type="ARBA" id="ARBA00022989"/>
    </source>
</evidence>
<evidence type="ECO:0000256" key="4">
    <source>
        <dbReference type="ARBA" id="ARBA00022475"/>
    </source>
</evidence>
<feature type="transmembrane region" description="Helical" evidence="9">
    <location>
        <begin position="56"/>
        <end position="74"/>
    </location>
</feature>
<dbReference type="SUPFAM" id="SSF116726">
    <property type="entry name" value="TrkA C-terminal domain-like"/>
    <property type="match status" value="1"/>
</dbReference>
<dbReference type="PANTHER" id="PTHR32507:SF7">
    <property type="entry name" value="K(+)_H(+) ANTIPORTER NHAP2"/>
    <property type="match status" value="1"/>
</dbReference>
<evidence type="ECO:0000256" key="7">
    <source>
        <dbReference type="ARBA" id="ARBA00023065"/>
    </source>
</evidence>
<comment type="subcellular location">
    <subcellularLocation>
        <location evidence="1">Cell membrane</location>
        <topology evidence="1">Multi-pass membrane protein</topology>
    </subcellularLocation>
</comment>
<dbReference type="Pfam" id="PF02080">
    <property type="entry name" value="TrkA_C"/>
    <property type="match status" value="1"/>
</dbReference>
<name>A0A1G7EIC0_PSEOR</name>
<dbReference type="GO" id="GO:0008324">
    <property type="term" value="F:monoatomic cation transmembrane transporter activity"/>
    <property type="evidence" value="ECO:0007669"/>
    <property type="project" value="InterPro"/>
</dbReference>
<dbReference type="AlphaFoldDB" id="A0A1G7EIC0"/>
<dbReference type="GO" id="GO:1902600">
    <property type="term" value="P:proton transmembrane transport"/>
    <property type="evidence" value="ECO:0007669"/>
    <property type="project" value="InterPro"/>
</dbReference>
<dbReference type="NCBIfam" id="NF003716">
    <property type="entry name" value="PRK05326.1-3"/>
    <property type="match status" value="1"/>
</dbReference>